<dbReference type="EMBL" id="CP036426">
    <property type="protein sequence ID" value="QDV37450.1"/>
    <property type="molecule type" value="Genomic_DNA"/>
</dbReference>
<accession>A0A518H9B9</accession>
<name>A0A518H9B9_9BACT</name>
<proteinExistence type="predicted"/>
<organism evidence="1 2">
    <name type="scientific">Tautonia plasticadhaerens</name>
    <dbReference type="NCBI Taxonomy" id="2527974"/>
    <lineage>
        <taxon>Bacteria</taxon>
        <taxon>Pseudomonadati</taxon>
        <taxon>Planctomycetota</taxon>
        <taxon>Planctomycetia</taxon>
        <taxon>Isosphaerales</taxon>
        <taxon>Isosphaeraceae</taxon>
        <taxon>Tautonia</taxon>
    </lineage>
</organism>
<gene>
    <name evidence="1" type="ORF">ElP_53890</name>
</gene>
<reference evidence="1 2" key="1">
    <citation type="submission" date="2019-02" db="EMBL/GenBank/DDBJ databases">
        <title>Deep-cultivation of Planctomycetes and their phenomic and genomic characterization uncovers novel biology.</title>
        <authorList>
            <person name="Wiegand S."/>
            <person name="Jogler M."/>
            <person name="Boedeker C."/>
            <person name="Pinto D."/>
            <person name="Vollmers J."/>
            <person name="Rivas-Marin E."/>
            <person name="Kohn T."/>
            <person name="Peeters S.H."/>
            <person name="Heuer A."/>
            <person name="Rast P."/>
            <person name="Oberbeckmann S."/>
            <person name="Bunk B."/>
            <person name="Jeske O."/>
            <person name="Meyerdierks A."/>
            <person name="Storesund J.E."/>
            <person name="Kallscheuer N."/>
            <person name="Luecker S."/>
            <person name="Lage O.M."/>
            <person name="Pohl T."/>
            <person name="Merkel B.J."/>
            <person name="Hornburger P."/>
            <person name="Mueller R.-W."/>
            <person name="Bruemmer F."/>
            <person name="Labrenz M."/>
            <person name="Spormann A.M."/>
            <person name="Op den Camp H."/>
            <person name="Overmann J."/>
            <person name="Amann R."/>
            <person name="Jetten M.S.M."/>
            <person name="Mascher T."/>
            <person name="Medema M.H."/>
            <person name="Devos D.P."/>
            <person name="Kaster A.-K."/>
            <person name="Ovreas L."/>
            <person name="Rohde M."/>
            <person name="Galperin M.Y."/>
            <person name="Jogler C."/>
        </authorList>
    </citation>
    <scope>NUCLEOTIDE SEQUENCE [LARGE SCALE GENOMIC DNA]</scope>
    <source>
        <strain evidence="1 2">ElP</strain>
    </source>
</reference>
<evidence type="ECO:0000313" key="1">
    <source>
        <dbReference type="EMBL" id="QDV37450.1"/>
    </source>
</evidence>
<sequence length="79" mass="9502">MARRFKTGRIYRTDDALPVLVACSRFRVEEFFEDCKGYLGMAQYETRSWVGWHHHMTLVGLAHLFVTLTRMRLEKRPRR</sequence>
<dbReference type="Proteomes" id="UP000317835">
    <property type="component" value="Chromosome"/>
</dbReference>
<dbReference type="InterPro" id="IPR012337">
    <property type="entry name" value="RNaseH-like_sf"/>
</dbReference>
<keyword evidence="2" id="KW-1185">Reference proteome</keyword>
<evidence type="ECO:0000313" key="2">
    <source>
        <dbReference type="Proteomes" id="UP000317835"/>
    </source>
</evidence>
<protein>
    <recommendedName>
        <fullName evidence="3">Transposase IS4-like domain-containing protein</fullName>
    </recommendedName>
</protein>
<dbReference type="KEGG" id="tpla:ElP_53890"/>
<dbReference type="AlphaFoldDB" id="A0A518H9B9"/>
<dbReference type="SUPFAM" id="SSF53098">
    <property type="entry name" value="Ribonuclease H-like"/>
    <property type="match status" value="1"/>
</dbReference>
<evidence type="ECO:0008006" key="3">
    <source>
        <dbReference type="Google" id="ProtNLM"/>
    </source>
</evidence>